<evidence type="ECO:0000313" key="2">
    <source>
        <dbReference type="Proteomes" id="UP000244908"/>
    </source>
</evidence>
<evidence type="ECO:0000313" key="1">
    <source>
        <dbReference type="EMBL" id="AWH87351.1"/>
    </source>
</evidence>
<dbReference type="Proteomes" id="UP000244908">
    <property type="component" value="Chromosome"/>
</dbReference>
<sequence>MFTALISTALLLTGCSEESKVKGNILNGKASITLPDNFVRMTDSQLQKKYPSSNRPNEAYQVENGKVSFAFTLTDNSISEDQLSQAADAMTAQLEDFSPEVKEMQVNKHKAILIEMTTPNEDDAEHEIKNAMLISSLDGKLLISTFNTTSDLEEKYLSIGKKALETLSY</sequence>
<proteinExistence type="predicted"/>
<gene>
    <name evidence="1" type="ORF">HYN51_01505</name>
</gene>
<evidence type="ECO:0008006" key="3">
    <source>
        <dbReference type="Google" id="ProtNLM"/>
    </source>
</evidence>
<protein>
    <recommendedName>
        <fullName evidence="3">DUF1795 domain-containing protein</fullName>
    </recommendedName>
</protein>
<name>A0A2Y9TUU2_9GAMM</name>
<organism evidence="1 2">
    <name type="scientific">Limnobaculum parvum</name>
    <dbReference type="NCBI Taxonomy" id="2172103"/>
    <lineage>
        <taxon>Bacteria</taxon>
        <taxon>Pseudomonadati</taxon>
        <taxon>Pseudomonadota</taxon>
        <taxon>Gammaproteobacteria</taxon>
        <taxon>Enterobacterales</taxon>
        <taxon>Budviciaceae</taxon>
        <taxon>Limnobaculum</taxon>
    </lineage>
</organism>
<dbReference type="RefSeq" id="WP_108899440.1">
    <property type="nucleotide sequence ID" value="NZ_CP029185.2"/>
</dbReference>
<dbReference type="EMBL" id="CP029185">
    <property type="protein sequence ID" value="AWH87351.1"/>
    <property type="molecule type" value="Genomic_DNA"/>
</dbReference>
<keyword evidence="2" id="KW-1185">Reference proteome</keyword>
<dbReference type="AlphaFoldDB" id="A0A2Y9TUU2"/>
<dbReference type="OrthoDB" id="6623559at2"/>
<accession>A0A2Y9TUU2</accession>
<reference evidence="1 2" key="1">
    <citation type="journal article" date="2019" name="Int. J. Syst. Evol. Microbiol.">
        <title>Limnobaculum parvum gen. nov., sp. nov., isolated from a freshwater lake.</title>
        <authorList>
            <person name="Baek C."/>
            <person name="Shin S.K."/>
            <person name="Yi H."/>
        </authorList>
    </citation>
    <scope>NUCLEOTIDE SEQUENCE [LARGE SCALE GENOMIC DNA]</scope>
    <source>
        <strain evidence="1 2">HYN0051</strain>
    </source>
</reference>
<dbReference type="KEGG" id="lpv:HYN51_01505"/>